<dbReference type="GO" id="GO:0042393">
    <property type="term" value="F:histone binding"/>
    <property type="evidence" value="ECO:0007669"/>
    <property type="project" value="TreeGrafter"/>
</dbReference>
<dbReference type="PANTHER" id="PTHR12040:SF0">
    <property type="entry name" value="HISTONE CHAPERONE ASF1"/>
    <property type="match status" value="1"/>
</dbReference>
<comment type="caution">
    <text evidence="8">The sequence shown here is derived from an EMBL/GenBank/DDBJ whole genome shotgun (WGS) entry which is preliminary data.</text>
</comment>
<dbReference type="SUPFAM" id="SSF101546">
    <property type="entry name" value="ASF1-like"/>
    <property type="match status" value="1"/>
</dbReference>
<keyword evidence="6" id="KW-0539">Nucleus</keyword>
<evidence type="ECO:0000256" key="2">
    <source>
        <dbReference type="ARBA" id="ARBA00006051"/>
    </source>
</evidence>
<dbReference type="AlphaFoldDB" id="A0A3S0ZE27"/>
<evidence type="ECO:0000256" key="7">
    <source>
        <dbReference type="SAM" id="MobiDB-lite"/>
    </source>
</evidence>
<evidence type="ECO:0000313" key="8">
    <source>
        <dbReference type="EMBL" id="RUS72890.1"/>
    </source>
</evidence>
<evidence type="ECO:0000256" key="6">
    <source>
        <dbReference type="ARBA" id="ARBA00023242"/>
    </source>
</evidence>
<keyword evidence="3" id="KW-0805">Transcription regulation</keyword>
<evidence type="ECO:0000256" key="4">
    <source>
        <dbReference type="ARBA" id="ARBA00023163"/>
    </source>
</evidence>
<proteinExistence type="inferred from homology"/>
<evidence type="ECO:0000256" key="5">
    <source>
        <dbReference type="ARBA" id="ARBA00023186"/>
    </source>
</evidence>
<accession>A0A3S0ZE27</accession>
<protein>
    <recommendedName>
        <fullName evidence="10">Anti-silencing function protein 1</fullName>
    </recommendedName>
</protein>
<dbReference type="GO" id="GO:0005634">
    <property type="term" value="C:nucleus"/>
    <property type="evidence" value="ECO:0007669"/>
    <property type="project" value="UniProtKB-SubCell"/>
</dbReference>
<dbReference type="EMBL" id="RQTK01001004">
    <property type="protein sequence ID" value="RUS72890.1"/>
    <property type="molecule type" value="Genomic_DNA"/>
</dbReference>
<dbReference type="GO" id="GO:0000785">
    <property type="term" value="C:chromatin"/>
    <property type="evidence" value="ECO:0007669"/>
    <property type="project" value="TreeGrafter"/>
</dbReference>
<keyword evidence="9" id="KW-1185">Reference proteome</keyword>
<dbReference type="PANTHER" id="PTHR12040">
    <property type="entry name" value="ANTI-SILENCING PROTEIN 1"/>
    <property type="match status" value="1"/>
</dbReference>
<sequence length="238" mass="27009">MALVNICDVTVLNNPTSFLKPFQFEITFECLEDLPEDLEWRIIYVGSAESMDHDQVLDTILVGPVPGGKHMFVFEADPPDVRKIPVDDIMGVTVVLLTCSYRSKEFIRVGYYVNNEYDDPELKENPPAEIQFQKLTRNILSSEVRVTRFTIPWHDTKGGEEDGEEKMEEDVAGTSETGIMPAPKISDEIQARITADLAYERAERERMTSKGPLTDPGNIYPDEMRHYHSEDSSSLCMP</sequence>
<evidence type="ECO:0000256" key="1">
    <source>
        <dbReference type="ARBA" id="ARBA00004123"/>
    </source>
</evidence>
<comment type="similarity">
    <text evidence="2">Belongs to the ASF1 family.</text>
</comment>
<evidence type="ECO:0000256" key="3">
    <source>
        <dbReference type="ARBA" id="ARBA00023015"/>
    </source>
</evidence>
<organism evidence="8 9">
    <name type="scientific">Elysia chlorotica</name>
    <name type="common">Eastern emerald elysia</name>
    <name type="synonym">Sea slug</name>
    <dbReference type="NCBI Taxonomy" id="188477"/>
    <lineage>
        <taxon>Eukaryota</taxon>
        <taxon>Metazoa</taxon>
        <taxon>Spiralia</taxon>
        <taxon>Lophotrochozoa</taxon>
        <taxon>Mollusca</taxon>
        <taxon>Gastropoda</taxon>
        <taxon>Heterobranchia</taxon>
        <taxon>Euthyneura</taxon>
        <taxon>Panpulmonata</taxon>
        <taxon>Sacoglossa</taxon>
        <taxon>Placobranchoidea</taxon>
        <taxon>Plakobranchidae</taxon>
        <taxon>Elysia</taxon>
    </lineage>
</organism>
<feature type="region of interest" description="Disordered" evidence="7">
    <location>
        <begin position="202"/>
        <end position="238"/>
    </location>
</feature>
<comment type="subcellular location">
    <subcellularLocation>
        <location evidence="1">Nucleus</location>
    </subcellularLocation>
</comment>
<keyword evidence="4" id="KW-0804">Transcription</keyword>
<dbReference type="Pfam" id="PF04729">
    <property type="entry name" value="ASF1_hist_chap"/>
    <property type="match status" value="1"/>
</dbReference>
<name>A0A3S0ZE27_ELYCH</name>
<evidence type="ECO:0000313" key="9">
    <source>
        <dbReference type="Proteomes" id="UP000271974"/>
    </source>
</evidence>
<dbReference type="Gene3D" id="2.60.40.1490">
    <property type="entry name" value="Histone chaperone ASF1-like"/>
    <property type="match status" value="1"/>
</dbReference>
<reference evidence="8 9" key="1">
    <citation type="submission" date="2019-01" db="EMBL/GenBank/DDBJ databases">
        <title>A draft genome assembly of the solar-powered sea slug Elysia chlorotica.</title>
        <authorList>
            <person name="Cai H."/>
            <person name="Li Q."/>
            <person name="Fang X."/>
            <person name="Li J."/>
            <person name="Curtis N.E."/>
            <person name="Altenburger A."/>
            <person name="Shibata T."/>
            <person name="Feng M."/>
            <person name="Maeda T."/>
            <person name="Schwartz J.A."/>
            <person name="Shigenobu S."/>
            <person name="Lundholm N."/>
            <person name="Nishiyama T."/>
            <person name="Yang H."/>
            <person name="Hasebe M."/>
            <person name="Li S."/>
            <person name="Pierce S.K."/>
            <person name="Wang J."/>
        </authorList>
    </citation>
    <scope>NUCLEOTIDE SEQUENCE [LARGE SCALE GENOMIC DNA]</scope>
    <source>
        <strain evidence="8">EC2010</strain>
        <tissue evidence="8">Whole organism of an adult</tissue>
    </source>
</reference>
<feature type="compositionally biased region" description="Basic and acidic residues" evidence="7">
    <location>
        <begin position="222"/>
        <end position="231"/>
    </location>
</feature>
<dbReference type="InterPro" id="IPR006818">
    <property type="entry name" value="ASF1-like"/>
</dbReference>
<dbReference type="OrthoDB" id="29755at2759"/>
<dbReference type="STRING" id="188477.A0A3S0ZE27"/>
<dbReference type="Proteomes" id="UP000271974">
    <property type="component" value="Unassembled WGS sequence"/>
</dbReference>
<dbReference type="InterPro" id="IPR036747">
    <property type="entry name" value="ASF1-like_sf"/>
</dbReference>
<gene>
    <name evidence="8" type="ORF">EGW08_019350</name>
</gene>
<dbReference type="GO" id="GO:0006335">
    <property type="term" value="P:DNA replication-dependent chromatin assembly"/>
    <property type="evidence" value="ECO:0007669"/>
    <property type="project" value="TreeGrafter"/>
</dbReference>
<dbReference type="FunFam" id="2.60.40.1490:FF:000001">
    <property type="entry name" value="Histone chaperone ASF1"/>
    <property type="match status" value="1"/>
</dbReference>
<keyword evidence="5" id="KW-0143">Chaperone</keyword>
<evidence type="ECO:0008006" key="10">
    <source>
        <dbReference type="Google" id="ProtNLM"/>
    </source>
</evidence>